<feature type="domain" description="C2H2-type" evidence="13">
    <location>
        <begin position="445"/>
        <end position="472"/>
    </location>
</feature>
<evidence type="ECO:0000256" key="4">
    <source>
        <dbReference type="ARBA" id="ARBA00022737"/>
    </source>
</evidence>
<dbReference type="AlphaFoldDB" id="A0A6A5DNK9"/>
<dbReference type="PROSITE" id="PS50157">
    <property type="entry name" value="ZINC_FINGER_C2H2_2"/>
    <property type="match status" value="11"/>
</dbReference>
<evidence type="ECO:0000313" key="15">
    <source>
        <dbReference type="Proteomes" id="UP000465112"/>
    </source>
</evidence>
<dbReference type="GO" id="GO:0008270">
    <property type="term" value="F:zinc ion binding"/>
    <property type="evidence" value="ECO:0007669"/>
    <property type="project" value="UniProtKB-KW"/>
</dbReference>
<keyword evidence="10" id="KW-0539">Nucleus</keyword>
<feature type="region of interest" description="Disordered" evidence="12">
    <location>
        <begin position="267"/>
        <end position="357"/>
    </location>
</feature>
<reference evidence="14 15" key="1">
    <citation type="submission" date="2019-06" db="EMBL/GenBank/DDBJ databases">
        <title>A chromosome-scale genome assembly of the European perch, Perca fluviatilis.</title>
        <authorList>
            <person name="Roques C."/>
            <person name="Zahm M."/>
            <person name="Cabau C."/>
            <person name="Klopp C."/>
            <person name="Bouchez O."/>
            <person name="Donnadieu C."/>
            <person name="Kuhl H."/>
            <person name="Gislard M."/>
            <person name="Guendouz S."/>
            <person name="Journot L."/>
            <person name="Haffray P."/>
            <person name="Bestin A."/>
            <person name="Morvezen R."/>
            <person name="Feron R."/>
            <person name="Wen M."/>
            <person name="Jouanno E."/>
            <person name="Herpin A."/>
            <person name="Schartl M."/>
            <person name="Postlethwait J."/>
            <person name="Schaerlinger B."/>
            <person name="Chardard D."/>
            <person name="Lecocq T."/>
            <person name="Poncet C."/>
            <person name="Jaffrelo L."/>
            <person name="Lampietro C."/>
            <person name="Guiguen Y."/>
        </authorList>
    </citation>
    <scope>NUCLEOTIDE SEQUENCE [LARGE SCALE GENOMIC DNA]</scope>
    <source>
        <tissue evidence="14">Blood</tissue>
    </source>
</reference>
<dbReference type="PANTHER" id="PTHR24404">
    <property type="entry name" value="ZINC FINGER PROTEIN"/>
    <property type="match status" value="1"/>
</dbReference>
<keyword evidence="5 11" id="KW-0863">Zinc-finger</keyword>
<dbReference type="GO" id="GO:0000978">
    <property type="term" value="F:RNA polymerase II cis-regulatory region sequence-specific DNA binding"/>
    <property type="evidence" value="ECO:0007669"/>
    <property type="project" value="TreeGrafter"/>
</dbReference>
<dbReference type="FunFam" id="3.30.160.60:FF:000097">
    <property type="entry name" value="Zinc finger protein"/>
    <property type="match status" value="1"/>
</dbReference>
<keyword evidence="9" id="KW-0804">Transcription</keyword>
<dbReference type="PROSITE" id="PS00028">
    <property type="entry name" value="ZINC_FINGER_C2H2_1"/>
    <property type="match status" value="11"/>
</dbReference>
<keyword evidence="6" id="KW-0862">Zinc</keyword>
<proteinExistence type="predicted"/>
<evidence type="ECO:0000256" key="12">
    <source>
        <dbReference type="SAM" id="MobiDB-lite"/>
    </source>
</evidence>
<comment type="caution">
    <text evidence="14">The sequence shown here is derived from an EMBL/GenBank/DDBJ whole genome shotgun (WGS) entry which is preliminary data.</text>
</comment>
<dbReference type="GO" id="GO:0006357">
    <property type="term" value="P:regulation of transcription by RNA polymerase II"/>
    <property type="evidence" value="ECO:0007669"/>
    <property type="project" value="TreeGrafter"/>
</dbReference>
<dbReference type="InterPro" id="IPR036236">
    <property type="entry name" value="Znf_C2H2_sf"/>
</dbReference>
<feature type="region of interest" description="Disordered" evidence="12">
    <location>
        <begin position="747"/>
        <end position="784"/>
    </location>
</feature>
<dbReference type="CDD" id="cd11657">
    <property type="entry name" value="TIN2_N"/>
    <property type="match status" value="1"/>
</dbReference>
<dbReference type="GO" id="GO:0003700">
    <property type="term" value="F:DNA-binding transcription factor activity"/>
    <property type="evidence" value="ECO:0007669"/>
    <property type="project" value="TreeGrafter"/>
</dbReference>
<dbReference type="Proteomes" id="UP000465112">
    <property type="component" value="Chromosome 23"/>
</dbReference>
<feature type="domain" description="C2H2-type" evidence="13">
    <location>
        <begin position="697"/>
        <end position="724"/>
    </location>
</feature>
<evidence type="ECO:0000256" key="9">
    <source>
        <dbReference type="ARBA" id="ARBA00023163"/>
    </source>
</evidence>
<feature type="domain" description="C2H2-type" evidence="13">
    <location>
        <begin position="613"/>
        <end position="640"/>
    </location>
</feature>
<dbReference type="FunFam" id="3.30.160.60:FF:000100">
    <property type="entry name" value="Zinc finger 45-like"/>
    <property type="match status" value="2"/>
</dbReference>
<dbReference type="GO" id="GO:0005634">
    <property type="term" value="C:nucleus"/>
    <property type="evidence" value="ECO:0007669"/>
    <property type="project" value="UniProtKB-SubCell"/>
</dbReference>
<evidence type="ECO:0000256" key="5">
    <source>
        <dbReference type="ARBA" id="ARBA00022771"/>
    </source>
</evidence>
<evidence type="ECO:0000256" key="6">
    <source>
        <dbReference type="ARBA" id="ARBA00022833"/>
    </source>
</evidence>
<dbReference type="PANTHER" id="PTHR24404:SF114">
    <property type="entry name" value="KLUMPFUSS, ISOFORM B-RELATED"/>
    <property type="match status" value="1"/>
</dbReference>
<evidence type="ECO:0000256" key="7">
    <source>
        <dbReference type="ARBA" id="ARBA00023015"/>
    </source>
</evidence>
<feature type="domain" description="C2H2-type" evidence="13">
    <location>
        <begin position="473"/>
        <end position="500"/>
    </location>
</feature>
<accession>A0A6A5DNK9</accession>
<keyword evidence="8" id="KW-0238">DNA-binding</keyword>
<dbReference type="Pfam" id="PF14973">
    <property type="entry name" value="TINF2_N"/>
    <property type="match status" value="1"/>
</dbReference>
<dbReference type="Gene3D" id="3.30.160.60">
    <property type="entry name" value="Classic Zinc Finger"/>
    <property type="match status" value="11"/>
</dbReference>
<feature type="domain" description="C2H2-type" evidence="13">
    <location>
        <begin position="529"/>
        <end position="556"/>
    </location>
</feature>
<evidence type="ECO:0000256" key="2">
    <source>
        <dbReference type="ARBA" id="ARBA00004123"/>
    </source>
</evidence>
<feature type="compositionally biased region" description="Basic and acidic residues" evidence="12">
    <location>
        <begin position="298"/>
        <end position="316"/>
    </location>
</feature>
<dbReference type="FunFam" id="3.30.160.60:FF:000110">
    <property type="entry name" value="Zinc finger protein-like"/>
    <property type="match status" value="1"/>
</dbReference>
<evidence type="ECO:0000256" key="3">
    <source>
        <dbReference type="ARBA" id="ARBA00022723"/>
    </source>
</evidence>
<feature type="domain" description="C2H2-type" evidence="13">
    <location>
        <begin position="557"/>
        <end position="584"/>
    </location>
</feature>
<evidence type="ECO:0000256" key="11">
    <source>
        <dbReference type="PROSITE-ProRule" id="PRU00042"/>
    </source>
</evidence>
<evidence type="ECO:0000256" key="10">
    <source>
        <dbReference type="ARBA" id="ARBA00023242"/>
    </source>
</evidence>
<evidence type="ECO:0000256" key="1">
    <source>
        <dbReference type="ARBA" id="ARBA00003767"/>
    </source>
</evidence>
<protein>
    <recommendedName>
        <fullName evidence="13">C2H2-type domain-containing protein</fullName>
    </recommendedName>
</protein>
<feature type="domain" description="C2H2-type" evidence="13">
    <location>
        <begin position="641"/>
        <end position="668"/>
    </location>
</feature>
<dbReference type="InterPro" id="IPR029400">
    <property type="entry name" value="TINF2_N"/>
</dbReference>
<keyword evidence="3" id="KW-0479">Metal-binding</keyword>
<feature type="domain" description="C2H2-type" evidence="13">
    <location>
        <begin position="725"/>
        <end position="752"/>
    </location>
</feature>
<dbReference type="FunFam" id="3.30.160.60:FF:001009">
    <property type="entry name" value="Zinc finger protein 26"/>
    <property type="match status" value="1"/>
</dbReference>
<dbReference type="SMART" id="SM00355">
    <property type="entry name" value="ZnF_C2H2"/>
    <property type="match status" value="11"/>
</dbReference>
<sequence>MEKRSDTTGFGGSLPLSSLRLMASPLQLTYSYIWQVIRQRNVKQYGKVEEFVTMVTQTVPELISFKQTAQLVLGLRARIILDLLHKDGPPDSRAIQTLINKLKVSASSGKDSEVEKSQTNFMVLVQNLLKNPAERKHFFQEVFPVQYGTKFDTALQALTAGLVCKLEQVLPVPNLSQLGAMIAAEPSVLEACGGFIPDAVDLKTLLLHQQAKGLLGVKATISSSVGNCVLSSLAFRPKPVEPPPPPPPPPAPAPESPKRLEVTLNETSPASLSDPEDLGMMSDDPDSPADAATGPQEGGRDSHKTADGRAEKEKRVTTTAQAENLVQEKSQPATTLQSGEGGAAPEALEKPEAQRPPLKPIPFRVVQMPMKPASTLQNAGSAGAKDGQKPQTQRVTLHQWVSQIATNSLSLPALPPLPPARFSAGDDVKPSIRRKKQIRPPADRFTCSVCDKSFPYQSKLMDHERIHTGEKPFVCTACNKSFRTQAFLNNHLKTHSTVRPYACGQCGKCFTKLQSLTKHMLAHSGQKPFYCNICNKGFTQSTYFKRHMECHTSQMTFPCKHCNKSFPTAFKLSNHERWHTRDRPHMCERCGKRFLVPSLLKRHMGYHIGDRQYLCSQCGKTFVYLSDLKRHQQDHVPKAKIPCPVCQKKFSSKYCLRVHLRIHTRERPYRCSICDKTFTQVGNLKVHIRLHTNERPFSCDVCGKTYKLASHLNVHKRTHTCKKPWTCDTCGKGFSVPGLLKKHEQLHTRDANPDFAAKRRHRGKHKKQSLKRKYDEEEEGSDDY</sequence>
<evidence type="ECO:0000256" key="8">
    <source>
        <dbReference type="ARBA" id="ARBA00023125"/>
    </source>
</evidence>
<gene>
    <name evidence="14" type="ORF">PFLUV_G00264900</name>
</gene>
<dbReference type="InterPro" id="IPR050589">
    <property type="entry name" value="Ikaros_C2H2-ZF"/>
</dbReference>
<comment type="subcellular location">
    <subcellularLocation>
        <location evidence="2">Nucleus</location>
    </subcellularLocation>
</comment>
<keyword evidence="4" id="KW-0677">Repeat</keyword>
<dbReference type="FunFam" id="3.30.160.60:FF:000290">
    <property type="entry name" value="Zinc finger protein 697 isoform X1"/>
    <property type="match status" value="1"/>
</dbReference>
<organism evidence="14 15">
    <name type="scientific">Perca fluviatilis</name>
    <name type="common">European perch</name>
    <dbReference type="NCBI Taxonomy" id="8168"/>
    <lineage>
        <taxon>Eukaryota</taxon>
        <taxon>Metazoa</taxon>
        <taxon>Chordata</taxon>
        <taxon>Craniata</taxon>
        <taxon>Vertebrata</taxon>
        <taxon>Euteleostomi</taxon>
        <taxon>Actinopterygii</taxon>
        <taxon>Neopterygii</taxon>
        <taxon>Teleostei</taxon>
        <taxon>Neoteleostei</taxon>
        <taxon>Acanthomorphata</taxon>
        <taxon>Eupercaria</taxon>
        <taxon>Perciformes</taxon>
        <taxon>Percoidei</taxon>
        <taxon>Percidae</taxon>
        <taxon>Percinae</taxon>
        <taxon>Perca</taxon>
    </lineage>
</organism>
<comment type="function">
    <text evidence="1">May be involved in transcriptional regulation.</text>
</comment>
<keyword evidence="7" id="KW-0805">Transcription regulation</keyword>
<name>A0A6A5DNK9_PERFL</name>
<feature type="domain" description="C2H2-type" evidence="13">
    <location>
        <begin position="501"/>
        <end position="528"/>
    </location>
</feature>
<dbReference type="EMBL" id="VHII01000023">
    <property type="protein sequence ID" value="KAF1372391.1"/>
    <property type="molecule type" value="Genomic_DNA"/>
</dbReference>
<feature type="compositionally biased region" description="Polar residues" evidence="12">
    <location>
        <begin position="317"/>
        <end position="338"/>
    </location>
</feature>
<feature type="domain" description="C2H2-type" evidence="13">
    <location>
        <begin position="585"/>
        <end position="612"/>
    </location>
</feature>
<dbReference type="Pfam" id="PF00096">
    <property type="entry name" value="zf-C2H2"/>
    <property type="match status" value="10"/>
</dbReference>
<evidence type="ECO:0000259" key="13">
    <source>
        <dbReference type="PROSITE" id="PS50157"/>
    </source>
</evidence>
<keyword evidence="15" id="KW-1185">Reference proteome</keyword>
<dbReference type="InterPro" id="IPR013087">
    <property type="entry name" value="Znf_C2H2_type"/>
</dbReference>
<feature type="domain" description="C2H2-type" evidence="13">
    <location>
        <begin position="669"/>
        <end position="696"/>
    </location>
</feature>
<dbReference type="FunFam" id="3.30.160.60:FF:000446">
    <property type="entry name" value="Zinc finger protein"/>
    <property type="match status" value="3"/>
</dbReference>
<evidence type="ECO:0000313" key="14">
    <source>
        <dbReference type="EMBL" id="KAF1372391.1"/>
    </source>
</evidence>
<dbReference type="SUPFAM" id="SSF57667">
    <property type="entry name" value="beta-beta-alpha zinc fingers"/>
    <property type="match status" value="6"/>
</dbReference>
<feature type="compositionally biased region" description="Basic residues" evidence="12">
    <location>
        <begin position="758"/>
        <end position="771"/>
    </location>
</feature>
<dbReference type="FunFam" id="3.30.160.60:FF:000322">
    <property type="entry name" value="GDNF-inducible zinc finger protein 1"/>
    <property type="match status" value="1"/>
</dbReference>